<evidence type="ECO:0008006" key="3">
    <source>
        <dbReference type="Google" id="ProtNLM"/>
    </source>
</evidence>
<evidence type="ECO:0000313" key="2">
    <source>
        <dbReference type="Proteomes" id="UP001180737"/>
    </source>
</evidence>
<proteinExistence type="predicted"/>
<dbReference type="RefSeq" id="WP_033524636.1">
    <property type="nucleotide sequence ID" value="NZ_JAVRFJ010000012.1"/>
</dbReference>
<sequence length="130" mass="13978">MNRTLSSALETDTDLAVAIRVAQKMLAAYSDTKNFGEFGYAQAHGALSESIRILLRALGAEPAAKPLPPAVAELHRLCRDDYASSVDRRVQDHRDDAHLIEDAEEAARASVDRAFPAVAAFLATEAGEGQ</sequence>
<comment type="caution">
    <text evidence="1">The sequence shown here is derived from an EMBL/GenBank/DDBJ whole genome shotgun (WGS) entry which is preliminary data.</text>
</comment>
<evidence type="ECO:0000313" key="1">
    <source>
        <dbReference type="EMBL" id="MDT0568886.1"/>
    </source>
</evidence>
<keyword evidence="2" id="KW-1185">Reference proteome</keyword>
<dbReference type="EMBL" id="JAVRFJ010000012">
    <property type="protein sequence ID" value="MDT0568886.1"/>
    <property type="molecule type" value="Genomic_DNA"/>
</dbReference>
<reference evidence="1" key="1">
    <citation type="submission" date="2024-05" db="EMBL/GenBank/DDBJ databases">
        <title>30 novel species of actinomycetes from the DSMZ collection.</title>
        <authorList>
            <person name="Nouioui I."/>
        </authorList>
    </citation>
    <scope>NUCLEOTIDE SEQUENCE</scope>
    <source>
        <strain evidence="1">DSM 3412</strain>
    </source>
</reference>
<dbReference type="Proteomes" id="UP001180737">
    <property type="component" value="Unassembled WGS sequence"/>
</dbReference>
<gene>
    <name evidence="1" type="ORF">RM704_15645</name>
</gene>
<protein>
    <recommendedName>
        <fullName evidence="3">HEPN domain-containing protein</fullName>
    </recommendedName>
</protein>
<name>A0ABU2YX38_9ACTN</name>
<accession>A0ABU2YX38</accession>
<organism evidence="1 2">
    <name type="scientific">Streptomyces gottesmaniae</name>
    <dbReference type="NCBI Taxonomy" id="3075518"/>
    <lineage>
        <taxon>Bacteria</taxon>
        <taxon>Bacillati</taxon>
        <taxon>Actinomycetota</taxon>
        <taxon>Actinomycetes</taxon>
        <taxon>Kitasatosporales</taxon>
        <taxon>Streptomycetaceae</taxon>
        <taxon>Streptomyces</taxon>
    </lineage>
</organism>